<dbReference type="Gene3D" id="3.30.360.10">
    <property type="entry name" value="Dihydrodipicolinate Reductase, domain 2"/>
    <property type="match status" value="1"/>
</dbReference>
<dbReference type="SUPFAM" id="SSF55347">
    <property type="entry name" value="Glyceraldehyde-3-phosphate dehydrogenase-like, C-terminal domain"/>
    <property type="match status" value="1"/>
</dbReference>
<proteinExistence type="predicted"/>
<evidence type="ECO:0000313" key="4">
    <source>
        <dbReference type="EMBL" id="SCB27236.1"/>
    </source>
</evidence>
<keyword evidence="1" id="KW-0560">Oxidoreductase</keyword>
<dbReference type="AlphaFoldDB" id="A0A1C3VHJ3"/>
<dbReference type="GO" id="GO:0016491">
    <property type="term" value="F:oxidoreductase activity"/>
    <property type="evidence" value="ECO:0007669"/>
    <property type="project" value="UniProtKB-KW"/>
</dbReference>
<accession>A0A1C3VHJ3</accession>
<dbReference type="OrthoDB" id="9768836at2"/>
<dbReference type="SUPFAM" id="SSF51735">
    <property type="entry name" value="NAD(P)-binding Rossmann-fold domains"/>
    <property type="match status" value="1"/>
</dbReference>
<sequence>MSALRFAAIGLNHDHIYGQVNVMLRAGAELVAFHAVEDDLAAVFAGRFPQAKRVADKREILEDNSIALIVSAAISSERAGLAIEAMRHGKDVMLDKPGMVTLDQLADVRTVQAETKRIVSILYSEHFETASTVKAGELVKAGAIGKVIHTTGLGPHRLRKPTRPEWFFDRKRYGGIITDIASHQCEQFLFFAGSLEAEVLSATVSNRANPDTPGLQDYGDFHLRTPDVTGYVRVDWFTPDGLSIWGDGRLFIVGTEGTIELRKYIDVAGRPGTDHLFLTDRKGMQHIDCTGFDLPYGRQLAADIRDRTETAMGQEHCFKAMELALKAQALAEATSLNSIQR</sequence>
<evidence type="ECO:0000259" key="3">
    <source>
        <dbReference type="Pfam" id="PF22725"/>
    </source>
</evidence>
<dbReference type="InterPro" id="IPR055170">
    <property type="entry name" value="GFO_IDH_MocA-like_dom"/>
</dbReference>
<dbReference type="Pfam" id="PF22725">
    <property type="entry name" value="GFO_IDH_MocA_C3"/>
    <property type="match status" value="1"/>
</dbReference>
<dbReference type="GO" id="GO:0000166">
    <property type="term" value="F:nucleotide binding"/>
    <property type="evidence" value="ECO:0007669"/>
    <property type="project" value="InterPro"/>
</dbReference>
<dbReference type="EMBL" id="FMAH01000013">
    <property type="protein sequence ID" value="SCB27236.1"/>
    <property type="molecule type" value="Genomic_DNA"/>
</dbReference>
<gene>
    <name evidence="4" type="ORF">GA0061102_101349</name>
</gene>
<dbReference type="PANTHER" id="PTHR43818">
    <property type="entry name" value="BCDNA.GH03377"/>
    <property type="match status" value="1"/>
</dbReference>
<reference evidence="5" key="1">
    <citation type="submission" date="2016-08" db="EMBL/GenBank/DDBJ databases">
        <authorList>
            <person name="Varghese N."/>
            <person name="Submissions Spin"/>
        </authorList>
    </citation>
    <scope>NUCLEOTIDE SEQUENCE [LARGE SCALE GENOMIC DNA]</scope>
    <source>
        <strain evidence="5">HAMBI 2971</strain>
    </source>
</reference>
<protein>
    <submittedName>
        <fullName evidence="4">Predicted dehydrogenase</fullName>
    </submittedName>
</protein>
<dbReference type="InterPro" id="IPR036291">
    <property type="entry name" value="NAD(P)-bd_dom_sf"/>
</dbReference>
<dbReference type="Proteomes" id="UP000199435">
    <property type="component" value="Unassembled WGS sequence"/>
</dbReference>
<evidence type="ECO:0000313" key="5">
    <source>
        <dbReference type="Proteomes" id="UP000199435"/>
    </source>
</evidence>
<evidence type="ECO:0000259" key="2">
    <source>
        <dbReference type="Pfam" id="PF01408"/>
    </source>
</evidence>
<name>A0A1C3VHJ3_9HYPH</name>
<dbReference type="STRING" id="411945.GA0061102_101349"/>
<dbReference type="InterPro" id="IPR050463">
    <property type="entry name" value="Gfo/Idh/MocA_oxidrdct_glycsds"/>
</dbReference>
<keyword evidence="5" id="KW-1185">Reference proteome</keyword>
<evidence type="ECO:0000256" key="1">
    <source>
        <dbReference type="ARBA" id="ARBA00023002"/>
    </source>
</evidence>
<organism evidence="4 5">
    <name type="scientific">Rhizobium miluonense</name>
    <dbReference type="NCBI Taxonomy" id="411945"/>
    <lineage>
        <taxon>Bacteria</taxon>
        <taxon>Pseudomonadati</taxon>
        <taxon>Pseudomonadota</taxon>
        <taxon>Alphaproteobacteria</taxon>
        <taxon>Hyphomicrobiales</taxon>
        <taxon>Rhizobiaceae</taxon>
        <taxon>Rhizobium/Agrobacterium group</taxon>
        <taxon>Rhizobium</taxon>
    </lineage>
</organism>
<dbReference type="RefSeq" id="WP_092848111.1">
    <property type="nucleotide sequence ID" value="NZ_FMAH01000013.1"/>
</dbReference>
<dbReference type="PANTHER" id="PTHR43818:SF11">
    <property type="entry name" value="BCDNA.GH03377"/>
    <property type="match status" value="1"/>
</dbReference>
<feature type="domain" description="GFO/IDH/MocA-like oxidoreductase" evidence="3">
    <location>
        <begin position="134"/>
        <end position="260"/>
    </location>
</feature>
<feature type="domain" description="Gfo/Idh/MocA-like oxidoreductase N-terminal" evidence="2">
    <location>
        <begin position="23"/>
        <end position="121"/>
    </location>
</feature>
<dbReference type="Pfam" id="PF01408">
    <property type="entry name" value="GFO_IDH_MocA"/>
    <property type="match status" value="1"/>
</dbReference>
<dbReference type="InterPro" id="IPR000683">
    <property type="entry name" value="Gfo/Idh/MocA-like_OxRdtase_N"/>
</dbReference>
<dbReference type="Gene3D" id="3.40.50.720">
    <property type="entry name" value="NAD(P)-binding Rossmann-like Domain"/>
    <property type="match status" value="1"/>
</dbReference>